<comment type="caution">
    <text evidence="1">The sequence shown here is derived from an EMBL/GenBank/DDBJ whole genome shotgun (WGS) entry which is preliminary data.</text>
</comment>
<gene>
    <name evidence="1" type="ORF">J4Q44_G00319080</name>
</gene>
<dbReference type="Proteomes" id="UP001356427">
    <property type="component" value="Unassembled WGS sequence"/>
</dbReference>
<organism evidence="1 2">
    <name type="scientific">Coregonus suidteri</name>
    <dbReference type="NCBI Taxonomy" id="861788"/>
    <lineage>
        <taxon>Eukaryota</taxon>
        <taxon>Metazoa</taxon>
        <taxon>Chordata</taxon>
        <taxon>Craniata</taxon>
        <taxon>Vertebrata</taxon>
        <taxon>Euteleostomi</taxon>
        <taxon>Actinopterygii</taxon>
        <taxon>Neopterygii</taxon>
        <taxon>Teleostei</taxon>
        <taxon>Protacanthopterygii</taxon>
        <taxon>Salmoniformes</taxon>
        <taxon>Salmonidae</taxon>
        <taxon>Coregoninae</taxon>
        <taxon>Coregonus</taxon>
    </lineage>
</organism>
<accession>A0AAN8L445</accession>
<name>A0AAN8L445_9TELE</name>
<evidence type="ECO:0000313" key="2">
    <source>
        <dbReference type="Proteomes" id="UP001356427"/>
    </source>
</evidence>
<sequence>MGPQYLFKHLEKERGRYGFHEMCQMGATFKVILLAGGHWRLDTPLPCGDSVAVSRVLKVARGAAAETKMLKLWLRCCHH</sequence>
<dbReference type="AlphaFoldDB" id="A0AAN8L445"/>
<evidence type="ECO:0000313" key="1">
    <source>
        <dbReference type="EMBL" id="KAK6297325.1"/>
    </source>
</evidence>
<keyword evidence="2" id="KW-1185">Reference proteome</keyword>
<dbReference type="EMBL" id="JAGTTL010000031">
    <property type="protein sequence ID" value="KAK6297325.1"/>
    <property type="molecule type" value="Genomic_DNA"/>
</dbReference>
<reference evidence="1 2" key="1">
    <citation type="submission" date="2021-04" db="EMBL/GenBank/DDBJ databases">
        <authorList>
            <person name="De Guttry C."/>
            <person name="Zahm M."/>
            <person name="Klopp C."/>
            <person name="Cabau C."/>
            <person name="Louis A."/>
            <person name="Berthelot C."/>
            <person name="Parey E."/>
            <person name="Roest Crollius H."/>
            <person name="Montfort J."/>
            <person name="Robinson-Rechavi M."/>
            <person name="Bucao C."/>
            <person name="Bouchez O."/>
            <person name="Gislard M."/>
            <person name="Lluch J."/>
            <person name="Milhes M."/>
            <person name="Lampietro C."/>
            <person name="Lopez Roques C."/>
            <person name="Donnadieu C."/>
            <person name="Braasch I."/>
            <person name="Desvignes T."/>
            <person name="Postlethwait J."/>
            <person name="Bobe J."/>
            <person name="Wedekind C."/>
            <person name="Guiguen Y."/>
        </authorList>
    </citation>
    <scope>NUCLEOTIDE SEQUENCE [LARGE SCALE GENOMIC DNA]</scope>
    <source>
        <strain evidence="1">Cs_M1</strain>
        <tissue evidence="1">Blood</tissue>
    </source>
</reference>
<proteinExistence type="predicted"/>
<protein>
    <submittedName>
        <fullName evidence="1">Uncharacterized protein</fullName>
    </submittedName>
</protein>